<evidence type="ECO:0000313" key="2">
    <source>
        <dbReference type="EMBL" id="KRV47253.1"/>
    </source>
</evidence>
<accession>A0A0T6LML6</accession>
<dbReference type="SMART" id="SM00530">
    <property type="entry name" value="HTH_XRE"/>
    <property type="match status" value="1"/>
</dbReference>
<comment type="caution">
    <text evidence="2">The sequence shown here is derived from an EMBL/GenBank/DDBJ whole genome shotgun (WGS) entry which is preliminary data.</text>
</comment>
<dbReference type="Gene3D" id="1.10.260.40">
    <property type="entry name" value="lambda repressor-like DNA-binding domains"/>
    <property type="match status" value="1"/>
</dbReference>
<dbReference type="SUPFAM" id="SSF47413">
    <property type="entry name" value="lambda repressor-like DNA-binding domains"/>
    <property type="match status" value="1"/>
</dbReference>
<organism evidence="2 3">
    <name type="scientific">Wenjunlia vitaminophila</name>
    <name type="common">Streptomyces vitaminophilus</name>
    <dbReference type="NCBI Taxonomy" id="76728"/>
    <lineage>
        <taxon>Bacteria</taxon>
        <taxon>Bacillati</taxon>
        <taxon>Actinomycetota</taxon>
        <taxon>Actinomycetes</taxon>
        <taxon>Kitasatosporales</taxon>
        <taxon>Streptomycetaceae</taxon>
        <taxon>Wenjunlia</taxon>
    </lineage>
</organism>
<dbReference type="OrthoDB" id="2897536at2"/>
<evidence type="ECO:0000313" key="3">
    <source>
        <dbReference type="Proteomes" id="UP000050867"/>
    </source>
</evidence>
<feature type="domain" description="HTH cro/C1-type" evidence="1">
    <location>
        <begin position="9"/>
        <end position="62"/>
    </location>
</feature>
<dbReference type="Pfam" id="PF19054">
    <property type="entry name" value="DUF5753"/>
    <property type="match status" value="1"/>
</dbReference>
<dbReference type="InterPro" id="IPR010982">
    <property type="entry name" value="Lambda_DNA-bd_dom_sf"/>
</dbReference>
<dbReference type="Pfam" id="PF13560">
    <property type="entry name" value="HTH_31"/>
    <property type="match status" value="1"/>
</dbReference>
<dbReference type="PROSITE" id="PS50943">
    <property type="entry name" value="HTH_CROC1"/>
    <property type="match status" value="1"/>
</dbReference>
<dbReference type="GO" id="GO:0003677">
    <property type="term" value="F:DNA binding"/>
    <property type="evidence" value="ECO:0007669"/>
    <property type="project" value="UniProtKB-KW"/>
</dbReference>
<dbReference type="InterPro" id="IPR043917">
    <property type="entry name" value="DUF5753"/>
</dbReference>
<name>A0A0T6LML6_WENVI</name>
<dbReference type="EMBL" id="LLZU01000037">
    <property type="protein sequence ID" value="KRV47253.1"/>
    <property type="molecule type" value="Genomic_DNA"/>
</dbReference>
<evidence type="ECO:0000259" key="1">
    <source>
        <dbReference type="PROSITE" id="PS50943"/>
    </source>
</evidence>
<dbReference type="RefSeq" id="WP_018384122.1">
    <property type="nucleotide sequence ID" value="NZ_LLZU01000037.1"/>
</dbReference>
<dbReference type="CDD" id="cd00093">
    <property type="entry name" value="HTH_XRE"/>
    <property type="match status" value="1"/>
</dbReference>
<keyword evidence="3" id="KW-1185">Reference proteome</keyword>
<dbReference type="STRING" id="76728.AQ490_07185"/>
<dbReference type="Proteomes" id="UP000050867">
    <property type="component" value="Unassembled WGS sequence"/>
</dbReference>
<dbReference type="InterPro" id="IPR001387">
    <property type="entry name" value="Cro/C1-type_HTH"/>
</dbReference>
<keyword evidence="2" id="KW-0238">DNA-binding</keyword>
<reference evidence="2 3" key="1">
    <citation type="submission" date="2015-10" db="EMBL/GenBank/DDBJ databases">
        <title>Draft genome sequence of pyrrolomycin-producing Streptomyces vitaminophilus.</title>
        <authorList>
            <person name="Graham D.E."/>
            <person name="Mahan K.M."/>
            <person name="Klingeman D.M."/>
            <person name="Hettich R.L."/>
            <person name="Parry R.J."/>
        </authorList>
    </citation>
    <scope>NUCLEOTIDE SEQUENCE [LARGE SCALE GENOMIC DNA]</scope>
    <source>
        <strain evidence="2 3">ATCC 31673</strain>
    </source>
</reference>
<gene>
    <name evidence="2" type="ORF">AQ490_07185</name>
</gene>
<dbReference type="AlphaFoldDB" id="A0A0T6LML6"/>
<proteinExistence type="predicted"/>
<sequence length="265" mass="29313">MGSTYGDWLREQREAAGMTQQELADEAVMTRSHIAHIEAGRRVPSKEDARRLDKALNTGDVLSRFRPGENSRPVGSHFEAALQFEQQATMIREFALSCVPGILQTERYARAMLGASFPPLGDEERDKAVVTRLERAKILSDPVSPVVWAVLDEGVLRRPIGSPHVMAEQIAHIIGLMVSERIRVHVIPFGVGAHPLLQGMVSLMSFEDQPPVTYVEALLTSQVHDAPAIVERFHGAYHQALGDALPSKESLALLRATAKDYEQHE</sequence>
<protein>
    <submittedName>
        <fullName evidence="2">DNA-binding protein</fullName>
    </submittedName>
</protein>